<evidence type="ECO:0000313" key="4">
    <source>
        <dbReference type="EMBL" id="KAL3768058.1"/>
    </source>
</evidence>
<keyword evidence="5" id="KW-1185">Reference proteome</keyword>
<dbReference type="InterPro" id="IPR008493">
    <property type="entry name" value="Hikeshi-like_N"/>
</dbReference>
<dbReference type="InterPro" id="IPR031318">
    <property type="entry name" value="OPI10"/>
</dbReference>
<accession>A0ABD3MW49</accession>
<evidence type="ECO:0000259" key="2">
    <source>
        <dbReference type="Pfam" id="PF05603"/>
    </source>
</evidence>
<dbReference type="Pfam" id="PF05603">
    <property type="entry name" value="Hikeshi-like_N"/>
    <property type="match status" value="1"/>
</dbReference>
<evidence type="ECO:0000259" key="3">
    <source>
        <dbReference type="Pfam" id="PF21057"/>
    </source>
</evidence>
<gene>
    <name evidence="4" type="ORF">ACHAW5_001445</name>
</gene>
<evidence type="ECO:0000256" key="1">
    <source>
        <dbReference type="ARBA" id="ARBA00006623"/>
    </source>
</evidence>
<dbReference type="PANTHER" id="PTHR12925:SF0">
    <property type="entry name" value="PROTEIN HIKESHI"/>
    <property type="match status" value="1"/>
</dbReference>
<feature type="domain" description="Hikeshi-like C-terminal" evidence="3">
    <location>
        <begin position="157"/>
        <end position="211"/>
    </location>
</feature>
<comment type="similarity">
    <text evidence="1">Belongs to the OPI10 family.</text>
</comment>
<feature type="domain" description="Hikeshi-like N-terminal" evidence="2">
    <location>
        <begin position="16"/>
        <end position="150"/>
    </location>
</feature>
<sequence>MNDAQQTSSQVLGVLIPGGVVRTDFMPSDPSGTKFTLALTGISGTDISAVSELVFFLLPGVPLPPDHGALLYWQIVSTPASNSMSSTPFSSGMLTTEFELVGAIANHKPSGVFRTGWATNEAIGAAIKHPSSNVTINLGVSIEPMSNVQNMGIIQDKTTHVAMKIAMDLFNYMQSFDTGVGGGGNMLVPKNVFDRWISRFEAKARVDPTFFMKSSDDG</sequence>
<dbReference type="PANTHER" id="PTHR12925">
    <property type="entry name" value="HIKESHI FAMILY MEMBER"/>
    <property type="match status" value="1"/>
</dbReference>
<proteinExistence type="inferred from homology"/>
<comment type="caution">
    <text evidence="4">The sequence shown here is derived from an EMBL/GenBank/DDBJ whole genome shotgun (WGS) entry which is preliminary data.</text>
</comment>
<evidence type="ECO:0000313" key="5">
    <source>
        <dbReference type="Proteomes" id="UP001530315"/>
    </source>
</evidence>
<dbReference type="Proteomes" id="UP001530315">
    <property type="component" value="Unassembled WGS sequence"/>
</dbReference>
<reference evidence="4 5" key="1">
    <citation type="submission" date="2024-10" db="EMBL/GenBank/DDBJ databases">
        <title>Updated reference genomes for cyclostephanoid diatoms.</title>
        <authorList>
            <person name="Roberts W.R."/>
            <person name="Alverson A.J."/>
        </authorList>
    </citation>
    <scope>NUCLEOTIDE SEQUENCE [LARGE SCALE GENOMIC DNA]</scope>
    <source>
        <strain evidence="4 5">AJA276-08</strain>
    </source>
</reference>
<dbReference type="EMBL" id="JALLAZ020001688">
    <property type="protein sequence ID" value="KAL3768058.1"/>
    <property type="molecule type" value="Genomic_DNA"/>
</dbReference>
<evidence type="ECO:0008006" key="6">
    <source>
        <dbReference type="Google" id="ProtNLM"/>
    </source>
</evidence>
<dbReference type="Pfam" id="PF21057">
    <property type="entry name" value="Hikeshi-like_C"/>
    <property type="match status" value="1"/>
</dbReference>
<protein>
    <recommendedName>
        <fullName evidence="6">Hikeshi-like domain-containing protein</fullName>
    </recommendedName>
</protein>
<dbReference type="InterPro" id="IPR048364">
    <property type="entry name" value="Hikeshi-like_C"/>
</dbReference>
<dbReference type="AlphaFoldDB" id="A0ABD3MW49"/>
<organism evidence="4 5">
    <name type="scientific">Stephanodiscus triporus</name>
    <dbReference type="NCBI Taxonomy" id="2934178"/>
    <lineage>
        <taxon>Eukaryota</taxon>
        <taxon>Sar</taxon>
        <taxon>Stramenopiles</taxon>
        <taxon>Ochrophyta</taxon>
        <taxon>Bacillariophyta</taxon>
        <taxon>Coscinodiscophyceae</taxon>
        <taxon>Thalassiosirophycidae</taxon>
        <taxon>Stephanodiscales</taxon>
        <taxon>Stephanodiscaceae</taxon>
        <taxon>Stephanodiscus</taxon>
    </lineage>
</organism>
<name>A0ABD3MW49_9STRA</name>